<evidence type="ECO:0000313" key="2">
    <source>
        <dbReference type="Proteomes" id="UP000283255"/>
    </source>
</evidence>
<dbReference type="EMBL" id="QZCH01000012">
    <property type="protein sequence ID" value="RJG47535.1"/>
    <property type="molecule type" value="Genomic_DNA"/>
</dbReference>
<proteinExistence type="predicted"/>
<evidence type="ECO:0000313" key="1">
    <source>
        <dbReference type="EMBL" id="RJG47535.1"/>
    </source>
</evidence>
<dbReference type="Proteomes" id="UP000283255">
    <property type="component" value="Unassembled WGS sequence"/>
</dbReference>
<dbReference type="AlphaFoldDB" id="A0A418YEG2"/>
<organism evidence="1 2">
    <name type="scientific">Motilimonas pumila</name>
    <dbReference type="NCBI Taxonomy" id="2303987"/>
    <lineage>
        <taxon>Bacteria</taxon>
        <taxon>Pseudomonadati</taxon>
        <taxon>Pseudomonadota</taxon>
        <taxon>Gammaproteobacteria</taxon>
        <taxon>Alteromonadales</taxon>
        <taxon>Alteromonadales genera incertae sedis</taxon>
        <taxon>Motilimonas</taxon>
    </lineage>
</organism>
<keyword evidence="2" id="KW-1185">Reference proteome</keyword>
<name>A0A418YEG2_9GAMM</name>
<dbReference type="OrthoDB" id="5829213at2"/>
<dbReference type="RefSeq" id="WP_119910688.1">
    <property type="nucleotide sequence ID" value="NZ_QZCH01000012.1"/>
</dbReference>
<gene>
    <name evidence="1" type="ORF">D1Z90_10365</name>
</gene>
<reference evidence="1 2" key="2">
    <citation type="submission" date="2019-01" db="EMBL/GenBank/DDBJ databases">
        <title>Motilimonas pumilus sp. nov., isolated from the gut of sea cucumber (Apostichopus japonicus).</title>
        <authorList>
            <person name="Wang F.-Q."/>
            <person name="Ren L.-H."/>
            <person name="Lin Y.-W."/>
            <person name="Sun G.-H."/>
            <person name="Du Z.-J."/>
            <person name="Zhao J.-X."/>
            <person name="Liu X.-J."/>
            <person name="Liu L.-J."/>
        </authorList>
    </citation>
    <scope>NUCLEOTIDE SEQUENCE [LARGE SCALE GENOMIC DNA]</scope>
    <source>
        <strain evidence="1 2">PLHSC7-2</strain>
    </source>
</reference>
<comment type="caution">
    <text evidence="1">The sequence shown here is derived from an EMBL/GenBank/DDBJ whole genome shotgun (WGS) entry which is preliminary data.</text>
</comment>
<sequence length="134" mass="15343">MNILNSLDQGFYQTKIHLNDRPYRITDHGEGKSQLLLVNSPNQHALLKLLTGYEQRVILVDLSLAWGHKLDKLSQADLAELCDDIHLLIDIFWLDDLQLESSIDGLNIDLIQDLLLSRRYAKALHLSQQFPSVL</sequence>
<reference evidence="1 2" key="1">
    <citation type="submission" date="2018-09" db="EMBL/GenBank/DDBJ databases">
        <authorList>
            <person name="Wang F."/>
        </authorList>
    </citation>
    <scope>NUCLEOTIDE SEQUENCE [LARGE SCALE GENOMIC DNA]</scope>
    <source>
        <strain evidence="1 2">PLHSC7-2</strain>
    </source>
</reference>
<accession>A0A418YEG2</accession>
<protein>
    <submittedName>
        <fullName evidence="1">Uncharacterized protein</fullName>
    </submittedName>
</protein>